<reference evidence="4 5" key="1">
    <citation type="submission" date="2018-06" db="EMBL/GenBank/DDBJ databases">
        <authorList>
            <consortium name="Pathogen Informatics"/>
            <person name="Doyle S."/>
        </authorList>
    </citation>
    <scope>NUCLEOTIDE SEQUENCE [LARGE SCALE GENOMIC DNA]</scope>
    <source>
        <strain evidence="4 5">NCTC4191</strain>
    </source>
</reference>
<feature type="compositionally biased region" description="Basic and acidic residues" evidence="1">
    <location>
        <begin position="191"/>
        <end position="210"/>
    </location>
</feature>
<feature type="chain" id="PRO_5016896286" evidence="2">
    <location>
        <begin position="30"/>
        <end position="511"/>
    </location>
</feature>
<evidence type="ECO:0000313" key="4">
    <source>
        <dbReference type="EMBL" id="SUT95571.1"/>
    </source>
</evidence>
<feature type="domain" description="Transferrin-binding protein B C-lobe/N-lobe beta-barrel" evidence="3">
    <location>
        <begin position="379"/>
        <end position="504"/>
    </location>
</feature>
<accession>A0A380U4X1</accession>
<dbReference type="Proteomes" id="UP000254253">
    <property type="component" value="Unassembled WGS sequence"/>
</dbReference>
<keyword evidence="2" id="KW-0732">Signal</keyword>
<feature type="compositionally biased region" description="Basic and acidic residues" evidence="1">
    <location>
        <begin position="148"/>
        <end position="167"/>
    </location>
</feature>
<evidence type="ECO:0000256" key="1">
    <source>
        <dbReference type="SAM" id="MobiDB-lite"/>
    </source>
</evidence>
<dbReference type="AlphaFoldDB" id="A0A380U4X1"/>
<evidence type="ECO:0000259" key="3">
    <source>
        <dbReference type="Pfam" id="PF01298"/>
    </source>
</evidence>
<feature type="compositionally biased region" description="Basic and acidic residues" evidence="1">
    <location>
        <begin position="76"/>
        <end position="95"/>
    </location>
</feature>
<evidence type="ECO:0000256" key="2">
    <source>
        <dbReference type="SAM" id="SignalP"/>
    </source>
</evidence>
<feature type="compositionally biased region" description="Basic and acidic residues" evidence="1">
    <location>
        <begin position="119"/>
        <end position="138"/>
    </location>
</feature>
<dbReference type="InterPro" id="IPR011250">
    <property type="entry name" value="OMP/PagP_B-barrel"/>
</dbReference>
<sequence length="511" mass="56122">MNIATKLIAGLVASVVLTACSGGSSSSSAQPHTEPTPKTNMPAPEAEQPKKEEAPQADSPKAEKPKSIAPLMMENPKVEKQKENNLQEKSPKADEPQVMDPKLGAPQKDDQNMPAPEAEQPKKEEAPQADSPKAEKPKSIAPLMMENPKVEKQKENNLQEKSPKADEPQVMDPKLGAPQKDDQNMPAPEAEQPKKEEAPQADSPKAEKPKSIAPLMMENPKVEKQKENNLQEKSPKADEPQVMDPKLGAPQKDDQKLEEPKNKSNAEILKELGIKDIKTGIITRSDVVLNLTLDEQENIQIRLSESDIVRNDLKITNTIPNQDIRTLKDSTGRLLGYYGYMQLNQVIEDERYGINNVDLVGHYLLSMDESTKTAPNKSIEYRGKMLYGYKNVDNRNLVADVQASYNHSDKKLSMEIFGDQGDYWKLGAIGNNRLPKDMVTGVVVDKDGTISNAGLYSKIDDTPGKLTPDANFSGGLFGKNGEVLAGKAEGINNNYNWQGVIGATATEANKK</sequence>
<dbReference type="InterPro" id="IPR001677">
    <property type="entry name" value="TbpB_B_D"/>
</dbReference>
<feature type="compositionally biased region" description="Basic and acidic residues" evidence="1">
    <location>
        <begin position="47"/>
        <end position="66"/>
    </location>
</feature>
<feature type="compositionally biased region" description="Polar residues" evidence="1">
    <location>
        <begin position="29"/>
        <end position="39"/>
    </location>
</feature>
<proteinExistence type="predicted"/>
<dbReference type="PROSITE" id="PS51257">
    <property type="entry name" value="PROKAR_LIPOPROTEIN"/>
    <property type="match status" value="1"/>
</dbReference>
<dbReference type="Gene3D" id="2.40.160.90">
    <property type="match status" value="1"/>
</dbReference>
<gene>
    <name evidence="4" type="ORF">NCTC4191_01933</name>
</gene>
<organism evidence="4 5">
    <name type="scientific">Actinobacillus lignieresii</name>
    <dbReference type="NCBI Taxonomy" id="720"/>
    <lineage>
        <taxon>Bacteria</taxon>
        <taxon>Pseudomonadati</taxon>
        <taxon>Pseudomonadota</taxon>
        <taxon>Gammaproteobacteria</taxon>
        <taxon>Pasteurellales</taxon>
        <taxon>Pasteurellaceae</taxon>
        <taxon>Actinobacillus</taxon>
    </lineage>
</organism>
<feature type="compositionally biased region" description="Basic and acidic residues" evidence="1">
    <location>
        <begin position="220"/>
        <end position="239"/>
    </location>
</feature>
<dbReference type="SUPFAM" id="SSF56925">
    <property type="entry name" value="OMPA-like"/>
    <property type="match status" value="1"/>
</dbReference>
<keyword evidence="5" id="KW-1185">Reference proteome</keyword>
<feature type="compositionally biased region" description="Basic and acidic residues" evidence="1">
    <location>
        <begin position="251"/>
        <end position="264"/>
    </location>
</feature>
<evidence type="ECO:0000313" key="5">
    <source>
        <dbReference type="Proteomes" id="UP000254253"/>
    </source>
</evidence>
<protein>
    <submittedName>
        <fullName evidence="4">Outer membrane lipoprotein A</fullName>
    </submittedName>
</protein>
<feature type="region of interest" description="Disordered" evidence="1">
    <location>
        <begin position="21"/>
        <end position="264"/>
    </location>
</feature>
<feature type="signal peptide" evidence="2">
    <location>
        <begin position="1"/>
        <end position="29"/>
    </location>
</feature>
<name>A0A380U4X1_ACTLI</name>
<dbReference type="Pfam" id="PF01298">
    <property type="entry name" value="TbpB_B_D"/>
    <property type="match status" value="1"/>
</dbReference>
<keyword evidence="4" id="KW-0449">Lipoprotein</keyword>
<dbReference type="EMBL" id="UFRN01000002">
    <property type="protein sequence ID" value="SUT95571.1"/>
    <property type="molecule type" value="Genomic_DNA"/>
</dbReference>